<dbReference type="Proteomes" id="UP000317730">
    <property type="component" value="Unassembled WGS sequence"/>
</dbReference>
<dbReference type="CDD" id="cd02440">
    <property type="entry name" value="AdoMet_MTases"/>
    <property type="match status" value="1"/>
</dbReference>
<dbReference type="Gene3D" id="3.40.50.150">
    <property type="entry name" value="Vaccinia Virus protein VP39"/>
    <property type="match status" value="1"/>
</dbReference>
<dbReference type="PANTHER" id="PTHR43861">
    <property type="entry name" value="TRANS-ACONITATE 2-METHYLTRANSFERASE-RELATED"/>
    <property type="match status" value="1"/>
</dbReference>
<accession>A0A4Y3TTK1</accession>
<dbReference type="Pfam" id="PF13489">
    <property type="entry name" value="Methyltransf_23"/>
    <property type="match status" value="1"/>
</dbReference>
<proteinExistence type="predicted"/>
<name>A0A4Y3TTK1_9PROT</name>
<organism evidence="1 2">
    <name type="scientific">Acetobacter peroxydans</name>
    <dbReference type="NCBI Taxonomy" id="104098"/>
    <lineage>
        <taxon>Bacteria</taxon>
        <taxon>Pseudomonadati</taxon>
        <taxon>Pseudomonadota</taxon>
        <taxon>Alphaproteobacteria</taxon>
        <taxon>Acetobacterales</taxon>
        <taxon>Acetobacteraceae</taxon>
        <taxon>Acetobacter</taxon>
    </lineage>
</organism>
<keyword evidence="2" id="KW-1185">Reference proteome</keyword>
<dbReference type="InterPro" id="IPR029063">
    <property type="entry name" value="SAM-dependent_MTases_sf"/>
</dbReference>
<evidence type="ECO:0000313" key="2">
    <source>
        <dbReference type="Proteomes" id="UP000317730"/>
    </source>
</evidence>
<sequence length="210" mass="23966">MFVSPFPSAETLRTFYRTNYRQASATFYPKASSRRRRAVWRSLAFLPQVVGKDVLEIGCGGGFMVEAFKRLGARVIGLDISQNSIDYARAHFGHCTFYCETMQEFRQRGLQFDFVFTSEVMEHLPGPTDFMQTLEAVVRPGGFVYASAPDYSHPRAPSDLILWDAMCPPEHLLFFSSDTLIRLFTDHGFTLYRNFGSKTPAHSMLFRRSA</sequence>
<dbReference type="SUPFAM" id="SSF53335">
    <property type="entry name" value="S-adenosyl-L-methionine-dependent methyltransferases"/>
    <property type="match status" value="1"/>
</dbReference>
<protein>
    <submittedName>
        <fullName evidence="1">Uncharacterized protein</fullName>
    </submittedName>
</protein>
<dbReference type="PANTHER" id="PTHR43861:SF6">
    <property type="entry name" value="METHYLTRANSFERASE TYPE 11"/>
    <property type="match status" value="1"/>
</dbReference>
<dbReference type="EMBL" id="BJMV01000003">
    <property type="protein sequence ID" value="GEB85074.1"/>
    <property type="molecule type" value="Genomic_DNA"/>
</dbReference>
<dbReference type="AlphaFoldDB" id="A0A4Y3TTK1"/>
<reference evidence="1 2" key="1">
    <citation type="submission" date="2019-06" db="EMBL/GenBank/DDBJ databases">
        <title>Whole genome shotgun sequence of Acetobacter peroxydans NBRC 13755.</title>
        <authorList>
            <person name="Hosoyama A."/>
            <person name="Uohara A."/>
            <person name="Ohji S."/>
            <person name="Ichikawa N."/>
        </authorList>
    </citation>
    <scope>NUCLEOTIDE SEQUENCE [LARGE SCALE GENOMIC DNA]</scope>
    <source>
        <strain evidence="1 2">NBRC 13755</strain>
    </source>
</reference>
<gene>
    <name evidence="1" type="ORF">APE01nite_08710</name>
</gene>
<comment type="caution">
    <text evidence="1">The sequence shown here is derived from an EMBL/GenBank/DDBJ whole genome shotgun (WGS) entry which is preliminary data.</text>
</comment>
<evidence type="ECO:0000313" key="1">
    <source>
        <dbReference type="EMBL" id="GEB85074.1"/>
    </source>
</evidence>